<keyword evidence="2" id="KW-0812">Transmembrane</keyword>
<evidence type="ECO:0000256" key="2">
    <source>
        <dbReference type="SAM" id="Phobius"/>
    </source>
</evidence>
<dbReference type="Proteomes" id="UP000252698">
    <property type="component" value="Chromosome"/>
</dbReference>
<sequence>MDYCHPCQRHLNGALACAGCGTPAEALSHYATPAFSGHEPDAERETPAPSQPGGRSRRGHGAAQPARGTHGSHRPDRRAGAQGRGRRTHRRRGRTALLVVLGVVLAAGALSLAELAIEPKGDDGASDYVRESTSVTTEPAPDPSASDAVEPPGPVGGPSVLPATDSHPAADGRQSSAGTSHSRPAASASTASSAPAEPSSGPTAGGMPRDPSGSARSSGEPTKSTPPASPAPTPTPTESESCWWIPWFCQ</sequence>
<dbReference type="AlphaFoldDB" id="A0A2Z5JBU1"/>
<evidence type="ECO:0000313" key="3">
    <source>
        <dbReference type="EMBL" id="AXE77769.1"/>
    </source>
</evidence>
<accession>A0A2Z5JBU1</accession>
<dbReference type="EMBL" id="CP027306">
    <property type="protein sequence ID" value="AXE77769.1"/>
    <property type="molecule type" value="Genomic_DNA"/>
</dbReference>
<feature type="region of interest" description="Disordered" evidence="1">
    <location>
        <begin position="120"/>
        <end position="243"/>
    </location>
</feature>
<dbReference type="KEGG" id="sata:C5746_13370"/>
<keyword evidence="2" id="KW-0472">Membrane</keyword>
<dbReference type="RefSeq" id="WP_114244381.1">
    <property type="nucleotide sequence ID" value="NZ_CP027306.1"/>
</dbReference>
<dbReference type="GeneID" id="95519463"/>
<evidence type="ECO:0000313" key="4">
    <source>
        <dbReference type="Proteomes" id="UP000252698"/>
    </source>
</evidence>
<reference evidence="3 4" key="1">
    <citation type="journal article" date="2018" name="Front. Microbiol.">
        <title>Genome Sequencing of Streptomyces atratus SCSIOZH16 and Activation Production of Nocardamine via Metabolic Engineering.</title>
        <authorList>
            <person name="Li Y."/>
            <person name="Zhang C."/>
            <person name="Liu C."/>
            <person name="Ju J."/>
            <person name="Ma J."/>
        </authorList>
    </citation>
    <scope>NUCLEOTIDE SEQUENCE [LARGE SCALE GENOMIC DNA]</scope>
    <source>
        <strain evidence="3 4">SCSIO_ZH16</strain>
    </source>
</reference>
<keyword evidence="2" id="KW-1133">Transmembrane helix</keyword>
<feature type="compositionally biased region" description="Low complexity" evidence="1">
    <location>
        <begin position="179"/>
        <end position="206"/>
    </location>
</feature>
<gene>
    <name evidence="3" type="ORF">C5746_13370</name>
</gene>
<feature type="region of interest" description="Disordered" evidence="1">
    <location>
        <begin position="34"/>
        <end position="91"/>
    </location>
</feature>
<organism evidence="3 4">
    <name type="scientific">Streptomyces atratus</name>
    <dbReference type="NCBI Taxonomy" id="1893"/>
    <lineage>
        <taxon>Bacteria</taxon>
        <taxon>Bacillati</taxon>
        <taxon>Actinomycetota</taxon>
        <taxon>Actinomycetes</taxon>
        <taxon>Kitasatosporales</taxon>
        <taxon>Streptomycetaceae</taxon>
        <taxon>Streptomyces</taxon>
    </lineage>
</organism>
<name>A0A2Z5JBU1_STRAR</name>
<feature type="transmembrane region" description="Helical" evidence="2">
    <location>
        <begin position="96"/>
        <end position="117"/>
    </location>
</feature>
<evidence type="ECO:0000256" key="1">
    <source>
        <dbReference type="SAM" id="MobiDB-lite"/>
    </source>
</evidence>
<proteinExistence type="predicted"/>
<protein>
    <submittedName>
        <fullName evidence="3">Uncharacterized protein</fullName>
    </submittedName>
</protein>